<proteinExistence type="predicted"/>
<sequence length="249" mass="28192">MYVVDILTTIEEYVDSCFYSNKPPRVCIVYDCIPGPLNTLMDNTALTKARGSLFQAVLHHGFLRCSFFGHITNITVPKSASEISIRDENGTEILCYTYGHFCTDYNDKWYSCDSQNFIFSLTKEVKMNAIEMTVLTTDVFDITLGVEGGEYYKCQSDINYKQELEDELSATKGLNRSCTDGSNFKEQLHLTATILSTLLSLVLTGVILYLLQRKNKQISLKTRSQLDPSSRRSLDNDYESLHDNMDAAV</sequence>
<dbReference type="RefSeq" id="XP_022345862.1">
    <property type="nucleotide sequence ID" value="XM_022490154.1"/>
</dbReference>
<feature type="region of interest" description="Disordered" evidence="1">
    <location>
        <begin position="227"/>
        <end position="249"/>
    </location>
</feature>
<evidence type="ECO:0000313" key="4">
    <source>
        <dbReference type="RefSeq" id="XP_022345862.1"/>
    </source>
</evidence>
<dbReference type="Proteomes" id="UP000694844">
    <property type="component" value="Chromosome 5"/>
</dbReference>
<dbReference type="KEGG" id="cvn:111138279"/>
<accession>A0A8B8F100</accession>
<keyword evidence="2" id="KW-0472">Membrane</keyword>
<feature type="compositionally biased region" description="Basic and acidic residues" evidence="1">
    <location>
        <begin position="229"/>
        <end position="249"/>
    </location>
</feature>
<keyword evidence="3" id="KW-1185">Reference proteome</keyword>
<evidence type="ECO:0000256" key="2">
    <source>
        <dbReference type="SAM" id="Phobius"/>
    </source>
</evidence>
<keyword evidence="2" id="KW-1133">Transmembrane helix</keyword>
<evidence type="ECO:0000256" key="1">
    <source>
        <dbReference type="SAM" id="MobiDB-lite"/>
    </source>
</evidence>
<feature type="transmembrane region" description="Helical" evidence="2">
    <location>
        <begin position="188"/>
        <end position="211"/>
    </location>
</feature>
<organism evidence="3 4">
    <name type="scientific">Crassostrea virginica</name>
    <name type="common">Eastern oyster</name>
    <dbReference type="NCBI Taxonomy" id="6565"/>
    <lineage>
        <taxon>Eukaryota</taxon>
        <taxon>Metazoa</taxon>
        <taxon>Spiralia</taxon>
        <taxon>Lophotrochozoa</taxon>
        <taxon>Mollusca</taxon>
        <taxon>Bivalvia</taxon>
        <taxon>Autobranchia</taxon>
        <taxon>Pteriomorphia</taxon>
        <taxon>Ostreida</taxon>
        <taxon>Ostreoidea</taxon>
        <taxon>Ostreidae</taxon>
        <taxon>Crassostrea</taxon>
    </lineage>
</organism>
<dbReference type="GeneID" id="111138279"/>
<reference evidence="4" key="1">
    <citation type="submission" date="2025-08" db="UniProtKB">
        <authorList>
            <consortium name="RefSeq"/>
        </authorList>
    </citation>
    <scope>IDENTIFICATION</scope>
    <source>
        <tissue evidence="4">Whole sample</tissue>
    </source>
</reference>
<dbReference type="AlphaFoldDB" id="A0A8B8F100"/>
<name>A0A8B8F100_CRAVI</name>
<protein>
    <submittedName>
        <fullName evidence="4">Uncharacterized protein LOC111138279 isoform X1</fullName>
    </submittedName>
</protein>
<gene>
    <name evidence="4" type="primary">LOC111138279</name>
</gene>
<keyword evidence="2" id="KW-0812">Transmembrane</keyword>
<evidence type="ECO:0000313" key="3">
    <source>
        <dbReference type="Proteomes" id="UP000694844"/>
    </source>
</evidence>